<dbReference type="Proteomes" id="UP000287033">
    <property type="component" value="Unassembled WGS sequence"/>
</dbReference>
<sequence>MPVFQSQHVRMSEECVRGSSENIQPAERQCDACLGVGTQHWNRKILCLPRTDKLHTNVALWWVRIPFLAQFAKCKIVSNILPMRHSQ</sequence>
<reference evidence="1 2" key="1">
    <citation type="journal article" date="2018" name="Nat. Ecol. Evol.">
        <title>Shark genomes provide insights into elasmobranch evolution and the origin of vertebrates.</title>
        <authorList>
            <person name="Hara Y"/>
            <person name="Yamaguchi K"/>
            <person name="Onimaru K"/>
            <person name="Kadota M"/>
            <person name="Koyanagi M"/>
            <person name="Keeley SD"/>
            <person name="Tatsumi K"/>
            <person name="Tanaka K"/>
            <person name="Motone F"/>
            <person name="Kageyama Y"/>
            <person name="Nozu R"/>
            <person name="Adachi N"/>
            <person name="Nishimura O"/>
            <person name="Nakagawa R"/>
            <person name="Tanegashima C"/>
            <person name="Kiyatake I"/>
            <person name="Matsumoto R"/>
            <person name="Murakumo K"/>
            <person name="Nishida K"/>
            <person name="Terakita A"/>
            <person name="Kuratani S"/>
            <person name="Sato K"/>
            <person name="Hyodo S Kuraku.S."/>
        </authorList>
    </citation>
    <scope>NUCLEOTIDE SEQUENCE [LARGE SCALE GENOMIC DNA]</scope>
</reference>
<name>A0A401RUJ3_CHIPU</name>
<gene>
    <name evidence="1" type="ORF">chiPu_0000218</name>
</gene>
<evidence type="ECO:0000313" key="2">
    <source>
        <dbReference type="Proteomes" id="UP000287033"/>
    </source>
</evidence>
<comment type="caution">
    <text evidence="1">The sequence shown here is derived from an EMBL/GenBank/DDBJ whole genome shotgun (WGS) entry which is preliminary data.</text>
</comment>
<dbReference type="EMBL" id="BEZZ01000003">
    <property type="protein sequence ID" value="GCC21829.1"/>
    <property type="molecule type" value="Genomic_DNA"/>
</dbReference>
<organism evidence="1 2">
    <name type="scientific">Chiloscyllium punctatum</name>
    <name type="common">Brownbanded bambooshark</name>
    <name type="synonym">Hemiscyllium punctatum</name>
    <dbReference type="NCBI Taxonomy" id="137246"/>
    <lineage>
        <taxon>Eukaryota</taxon>
        <taxon>Metazoa</taxon>
        <taxon>Chordata</taxon>
        <taxon>Craniata</taxon>
        <taxon>Vertebrata</taxon>
        <taxon>Chondrichthyes</taxon>
        <taxon>Elasmobranchii</taxon>
        <taxon>Galeomorphii</taxon>
        <taxon>Galeoidea</taxon>
        <taxon>Orectolobiformes</taxon>
        <taxon>Hemiscylliidae</taxon>
        <taxon>Chiloscyllium</taxon>
    </lineage>
</organism>
<dbReference type="AlphaFoldDB" id="A0A401RUJ3"/>
<evidence type="ECO:0000313" key="1">
    <source>
        <dbReference type="EMBL" id="GCC21829.1"/>
    </source>
</evidence>
<protein>
    <submittedName>
        <fullName evidence="1">Uncharacterized protein</fullName>
    </submittedName>
</protein>
<proteinExistence type="predicted"/>
<accession>A0A401RUJ3</accession>
<keyword evidence="2" id="KW-1185">Reference proteome</keyword>